<dbReference type="InterPro" id="IPR050186">
    <property type="entry name" value="TPT_transporter"/>
</dbReference>
<dbReference type="PANTHER" id="PTHR11132">
    <property type="entry name" value="SOLUTE CARRIER FAMILY 35"/>
    <property type="match status" value="1"/>
</dbReference>
<evidence type="ECO:0000256" key="2">
    <source>
        <dbReference type="ARBA" id="ARBA00022692"/>
    </source>
</evidence>
<dbReference type="Pfam" id="PF03151">
    <property type="entry name" value="TPT"/>
    <property type="match status" value="1"/>
</dbReference>
<dbReference type="InterPro" id="IPR004853">
    <property type="entry name" value="Sugar_P_trans_dom"/>
</dbReference>
<feature type="transmembrane region" description="Helical" evidence="5">
    <location>
        <begin position="233"/>
        <end position="255"/>
    </location>
</feature>
<dbReference type="EMBL" id="JXXN02005805">
    <property type="protein sequence ID" value="THD19699.1"/>
    <property type="molecule type" value="Genomic_DNA"/>
</dbReference>
<gene>
    <name evidence="7" type="ORF">D915_009519</name>
</gene>
<comment type="subcellular location">
    <subcellularLocation>
        <location evidence="1">Membrane</location>
        <topology evidence="1">Multi-pass membrane protein</topology>
    </subcellularLocation>
</comment>
<feature type="transmembrane region" description="Helical" evidence="5">
    <location>
        <begin position="139"/>
        <end position="157"/>
    </location>
</feature>
<feature type="transmembrane region" description="Helical" evidence="5">
    <location>
        <begin position="197"/>
        <end position="218"/>
    </location>
</feature>
<feature type="transmembrane region" description="Helical" evidence="5">
    <location>
        <begin position="163"/>
        <end position="185"/>
    </location>
</feature>
<keyword evidence="8" id="KW-1185">Reference proteome</keyword>
<proteinExistence type="predicted"/>
<feature type="transmembrane region" description="Helical" evidence="5">
    <location>
        <begin position="12"/>
        <end position="33"/>
    </location>
</feature>
<sequence>MDRRKAELLYIFYVVSAYWIVSISLVFVNKWLLSSRTVSFDAPLFITWFQCATTAILCHVTSHLAYIVPSRVQFPQLDFTLSTAIDVLPLSVVFVSMVTFNNLCLKHLNVSFYYVARSLTTVFNVIFTYVILKVHTSRKALLCCAVIMFGYGSGVNIEGSLGSLSVLGACFGIGSSVTCALNSIMTAKCLPKLDGSVWRLTFYNNINAVVLLIPAILLTETTALRNSAEIFNPWFWCVMLLSGLLGFAIGYVSALQIQVTSPLTHNVSGTAKAAAQTVLAVAIFQEVKSSSWWLSNLIVLLGSAAYAYVRQKESAARQNCRSSVDGQSDDVNSSVRTLNKLPTPMTKLSVI</sequence>
<organism evidence="7 8">
    <name type="scientific">Fasciola hepatica</name>
    <name type="common">Liver fluke</name>
    <dbReference type="NCBI Taxonomy" id="6192"/>
    <lineage>
        <taxon>Eukaryota</taxon>
        <taxon>Metazoa</taxon>
        <taxon>Spiralia</taxon>
        <taxon>Lophotrochozoa</taxon>
        <taxon>Platyhelminthes</taxon>
        <taxon>Trematoda</taxon>
        <taxon>Digenea</taxon>
        <taxon>Plagiorchiida</taxon>
        <taxon>Echinostomata</taxon>
        <taxon>Echinostomatoidea</taxon>
        <taxon>Fasciolidae</taxon>
        <taxon>Fasciola</taxon>
    </lineage>
</organism>
<evidence type="ECO:0000256" key="4">
    <source>
        <dbReference type="ARBA" id="ARBA00023136"/>
    </source>
</evidence>
<keyword evidence="4 5" id="KW-0472">Membrane</keyword>
<feature type="transmembrane region" description="Helical" evidence="5">
    <location>
        <begin position="112"/>
        <end position="132"/>
    </location>
</feature>
<feature type="domain" description="Sugar phosphate transporter" evidence="6">
    <location>
        <begin position="14"/>
        <end position="306"/>
    </location>
</feature>
<evidence type="ECO:0000259" key="6">
    <source>
        <dbReference type="Pfam" id="PF03151"/>
    </source>
</evidence>
<feature type="transmembrane region" description="Helical" evidence="5">
    <location>
        <begin position="45"/>
        <end position="67"/>
    </location>
</feature>
<dbReference type="Proteomes" id="UP000230066">
    <property type="component" value="Unassembled WGS sequence"/>
</dbReference>
<evidence type="ECO:0000256" key="1">
    <source>
        <dbReference type="ARBA" id="ARBA00004141"/>
    </source>
</evidence>
<evidence type="ECO:0000256" key="3">
    <source>
        <dbReference type="ARBA" id="ARBA00022989"/>
    </source>
</evidence>
<protein>
    <submittedName>
        <fullName evidence="7">GDP-L-fucose transporter</fullName>
    </submittedName>
</protein>
<dbReference type="AlphaFoldDB" id="A0A4E0QX16"/>
<dbReference type="GO" id="GO:0016020">
    <property type="term" value="C:membrane"/>
    <property type="evidence" value="ECO:0007669"/>
    <property type="project" value="UniProtKB-SubCell"/>
</dbReference>
<reference evidence="7" key="1">
    <citation type="submission" date="2019-03" db="EMBL/GenBank/DDBJ databases">
        <title>Improved annotation for the trematode Fasciola hepatica.</title>
        <authorList>
            <person name="Choi Y.-J."/>
            <person name="Martin J."/>
            <person name="Mitreva M."/>
        </authorList>
    </citation>
    <scope>NUCLEOTIDE SEQUENCE [LARGE SCALE GENOMIC DNA]</scope>
</reference>
<keyword evidence="3 5" id="KW-1133">Transmembrane helix</keyword>
<evidence type="ECO:0000313" key="8">
    <source>
        <dbReference type="Proteomes" id="UP000230066"/>
    </source>
</evidence>
<evidence type="ECO:0000256" key="5">
    <source>
        <dbReference type="SAM" id="Phobius"/>
    </source>
</evidence>
<keyword evidence="2 5" id="KW-0812">Transmembrane</keyword>
<accession>A0A4E0QX16</accession>
<feature type="transmembrane region" description="Helical" evidence="5">
    <location>
        <begin position="79"/>
        <end position="100"/>
    </location>
</feature>
<comment type="caution">
    <text evidence="7">The sequence shown here is derived from an EMBL/GenBank/DDBJ whole genome shotgun (WGS) entry which is preliminary data.</text>
</comment>
<name>A0A4E0QX16_FASHE</name>
<evidence type="ECO:0000313" key="7">
    <source>
        <dbReference type="EMBL" id="THD19699.1"/>
    </source>
</evidence>